<keyword evidence="6" id="KW-0479">Metal-binding</keyword>
<dbReference type="InterPro" id="IPR022998">
    <property type="entry name" value="ThiamineP_synth_TenI"/>
</dbReference>
<dbReference type="InterPro" id="IPR029056">
    <property type="entry name" value="Ribokinase-like"/>
</dbReference>
<evidence type="ECO:0000256" key="11">
    <source>
        <dbReference type="ARBA" id="ARBA00022977"/>
    </source>
</evidence>
<dbReference type="NCBIfam" id="TIGR00694">
    <property type="entry name" value="thiM"/>
    <property type="match status" value="1"/>
</dbReference>
<accession>A0A9P6VRE7</accession>
<keyword evidence="5" id="KW-0808">Transferase</keyword>
<evidence type="ECO:0000256" key="9">
    <source>
        <dbReference type="ARBA" id="ARBA00022840"/>
    </source>
</evidence>
<keyword evidence="10" id="KW-0460">Magnesium</keyword>
<dbReference type="Gene3D" id="3.20.20.70">
    <property type="entry name" value="Aldolase class I"/>
    <property type="match status" value="1"/>
</dbReference>
<dbReference type="InterPro" id="IPR000417">
    <property type="entry name" value="Hyethyz_kinase"/>
</dbReference>
<organism evidence="16 17">
    <name type="scientific">Rhodotorula mucilaginosa</name>
    <name type="common">Yeast</name>
    <name type="synonym">Rhodotorula rubra</name>
    <dbReference type="NCBI Taxonomy" id="5537"/>
    <lineage>
        <taxon>Eukaryota</taxon>
        <taxon>Fungi</taxon>
        <taxon>Dikarya</taxon>
        <taxon>Basidiomycota</taxon>
        <taxon>Pucciniomycotina</taxon>
        <taxon>Microbotryomycetes</taxon>
        <taxon>Sporidiobolales</taxon>
        <taxon>Sporidiobolaceae</taxon>
        <taxon>Rhodotorula</taxon>
    </lineage>
</organism>
<comment type="caution">
    <text evidence="16">The sequence shown here is derived from an EMBL/GenBank/DDBJ whole genome shotgun (WGS) entry which is preliminary data.</text>
</comment>
<evidence type="ECO:0000259" key="15">
    <source>
        <dbReference type="Pfam" id="PF02581"/>
    </source>
</evidence>
<protein>
    <recommendedName>
        <fullName evidence="15">Thiamine phosphate synthase/TenI domain-containing protein</fullName>
    </recommendedName>
</protein>
<dbReference type="CDD" id="cd01170">
    <property type="entry name" value="THZ_kinase"/>
    <property type="match status" value="1"/>
</dbReference>
<dbReference type="InterPro" id="IPR036206">
    <property type="entry name" value="ThiamineP_synth_sf"/>
</dbReference>
<dbReference type="NCBIfam" id="TIGR00693">
    <property type="entry name" value="thiE"/>
    <property type="match status" value="1"/>
</dbReference>
<evidence type="ECO:0000256" key="7">
    <source>
        <dbReference type="ARBA" id="ARBA00022741"/>
    </source>
</evidence>
<comment type="catalytic activity">
    <reaction evidence="1">
        <text>5-(2-hydroxyethyl)-4-methylthiazole + ATP = 4-methyl-5-(2-phosphooxyethyl)-thiazole + ADP + H(+)</text>
        <dbReference type="Rhea" id="RHEA:24212"/>
        <dbReference type="ChEBI" id="CHEBI:15378"/>
        <dbReference type="ChEBI" id="CHEBI:17957"/>
        <dbReference type="ChEBI" id="CHEBI:30616"/>
        <dbReference type="ChEBI" id="CHEBI:58296"/>
        <dbReference type="ChEBI" id="CHEBI:456216"/>
        <dbReference type="EC" id="2.7.1.50"/>
    </reaction>
</comment>
<dbReference type="GO" id="GO:0005524">
    <property type="term" value="F:ATP binding"/>
    <property type="evidence" value="ECO:0007669"/>
    <property type="project" value="UniProtKB-KW"/>
</dbReference>
<name>A0A9P6VRE7_RHOMI</name>
<evidence type="ECO:0000256" key="13">
    <source>
        <dbReference type="ARBA" id="ARBA00047851"/>
    </source>
</evidence>
<keyword evidence="8" id="KW-0418">Kinase</keyword>
<evidence type="ECO:0000256" key="2">
    <source>
        <dbReference type="ARBA" id="ARBA00001946"/>
    </source>
</evidence>
<evidence type="ECO:0000256" key="14">
    <source>
        <dbReference type="ARBA" id="ARBA00047883"/>
    </source>
</evidence>
<evidence type="ECO:0000256" key="12">
    <source>
        <dbReference type="ARBA" id="ARBA00047334"/>
    </source>
</evidence>
<evidence type="ECO:0000256" key="10">
    <source>
        <dbReference type="ARBA" id="ARBA00022842"/>
    </source>
</evidence>
<proteinExistence type="inferred from homology"/>
<dbReference type="PRINTS" id="PR01099">
    <property type="entry name" value="HYETHTZKNASE"/>
</dbReference>
<dbReference type="HAMAP" id="MF_00097">
    <property type="entry name" value="TMP_synthase"/>
    <property type="match status" value="1"/>
</dbReference>
<dbReference type="HAMAP" id="MF_00228">
    <property type="entry name" value="Thz_kinase"/>
    <property type="match status" value="1"/>
</dbReference>
<feature type="domain" description="Thiamine phosphate synthase/TenI" evidence="15">
    <location>
        <begin position="13"/>
        <end position="188"/>
    </location>
</feature>
<dbReference type="GO" id="GO:0004789">
    <property type="term" value="F:thiamine-phosphate diphosphorylase activity"/>
    <property type="evidence" value="ECO:0007669"/>
    <property type="project" value="UniProtKB-EC"/>
</dbReference>
<dbReference type="SUPFAM" id="SSF51391">
    <property type="entry name" value="Thiamin phosphate synthase"/>
    <property type="match status" value="1"/>
</dbReference>
<comment type="catalytic activity">
    <reaction evidence="12">
        <text>4-methyl-5-(2-phosphooxyethyl)-thiazole + 4-amino-2-methyl-5-(diphosphooxymethyl)pyrimidine + H(+) = thiamine phosphate + diphosphate</text>
        <dbReference type="Rhea" id="RHEA:22328"/>
        <dbReference type="ChEBI" id="CHEBI:15378"/>
        <dbReference type="ChEBI" id="CHEBI:33019"/>
        <dbReference type="ChEBI" id="CHEBI:37575"/>
        <dbReference type="ChEBI" id="CHEBI:57841"/>
        <dbReference type="ChEBI" id="CHEBI:58296"/>
        <dbReference type="EC" id="2.5.1.3"/>
    </reaction>
</comment>
<dbReference type="Gene3D" id="3.40.1190.20">
    <property type="match status" value="1"/>
</dbReference>
<evidence type="ECO:0000256" key="1">
    <source>
        <dbReference type="ARBA" id="ARBA00001771"/>
    </source>
</evidence>
<dbReference type="PANTHER" id="PTHR20857">
    <property type="entry name" value="THIAMINE-PHOSPHATE PYROPHOSPHORYLASE"/>
    <property type="match status" value="1"/>
</dbReference>
<dbReference type="PANTHER" id="PTHR20857:SF23">
    <property type="entry name" value="THIAMINE BIOSYNTHETIC BIFUNCTIONAL ENZYME"/>
    <property type="match status" value="1"/>
</dbReference>
<reference evidence="16 17" key="1">
    <citation type="submission" date="2020-11" db="EMBL/GenBank/DDBJ databases">
        <title>Kefir isolates.</title>
        <authorList>
            <person name="Marcisauskas S."/>
            <person name="Kim Y."/>
            <person name="Blasche S."/>
        </authorList>
    </citation>
    <scope>NUCLEOTIDE SEQUENCE [LARGE SCALE GENOMIC DNA]</scope>
    <source>
        <strain evidence="16 17">KR</strain>
    </source>
</reference>
<keyword evidence="9" id="KW-0067">ATP-binding</keyword>
<comment type="pathway">
    <text evidence="3">Cofactor biosynthesis; thiamine diphosphate biosynthesis; 4-methyl-5-(2-phosphoethyl)-thiazole from 5-(2-hydroxyethyl)-4-methylthiazole: step 1/1.</text>
</comment>
<dbReference type="OrthoDB" id="4994at2759"/>
<dbReference type="NCBIfam" id="NF006830">
    <property type="entry name" value="PRK09355.1"/>
    <property type="match status" value="1"/>
</dbReference>
<dbReference type="SUPFAM" id="SSF53613">
    <property type="entry name" value="Ribokinase-like"/>
    <property type="match status" value="1"/>
</dbReference>
<dbReference type="EMBL" id="PUHQ01000228">
    <property type="protein sequence ID" value="KAG0653332.1"/>
    <property type="molecule type" value="Genomic_DNA"/>
</dbReference>
<gene>
    <name evidence="16" type="ORF">C6P46_002981</name>
</gene>
<keyword evidence="17" id="KW-1185">Reference proteome</keyword>
<dbReference type="GO" id="GO:0009228">
    <property type="term" value="P:thiamine biosynthetic process"/>
    <property type="evidence" value="ECO:0007669"/>
    <property type="project" value="UniProtKB-KW"/>
</dbReference>
<evidence type="ECO:0000256" key="8">
    <source>
        <dbReference type="ARBA" id="ARBA00022777"/>
    </source>
</evidence>
<dbReference type="CDD" id="cd00564">
    <property type="entry name" value="TMP_TenI"/>
    <property type="match status" value="1"/>
</dbReference>
<comment type="cofactor">
    <cofactor evidence="2">
        <name>Mg(2+)</name>
        <dbReference type="ChEBI" id="CHEBI:18420"/>
    </cofactor>
</comment>
<comment type="catalytic activity">
    <reaction evidence="13">
        <text>2-(2-carboxy-4-methylthiazol-5-yl)ethyl phosphate + 4-amino-2-methyl-5-(diphosphooxymethyl)pyrimidine + 2 H(+) = thiamine phosphate + CO2 + diphosphate</text>
        <dbReference type="Rhea" id="RHEA:47848"/>
        <dbReference type="ChEBI" id="CHEBI:15378"/>
        <dbReference type="ChEBI" id="CHEBI:16526"/>
        <dbReference type="ChEBI" id="CHEBI:33019"/>
        <dbReference type="ChEBI" id="CHEBI:37575"/>
        <dbReference type="ChEBI" id="CHEBI:57841"/>
        <dbReference type="ChEBI" id="CHEBI:62890"/>
        <dbReference type="EC" id="2.5.1.3"/>
    </reaction>
</comment>
<dbReference type="InterPro" id="IPR013785">
    <property type="entry name" value="Aldolase_TIM"/>
</dbReference>
<keyword evidence="7" id="KW-0547">Nucleotide-binding</keyword>
<dbReference type="Pfam" id="PF02110">
    <property type="entry name" value="HK"/>
    <property type="match status" value="1"/>
</dbReference>
<evidence type="ECO:0000256" key="3">
    <source>
        <dbReference type="ARBA" id="ARBA00004868"/>
    </source>
</evidence>
<dbReference type="AlphaFoldDB" id="A0A9P6VRE7"/>
<dbReference type="GO" id="GO:0004417">
    <property type="term" value="F:hydroxyethylthiazole kinase activity"/>
    <property type="evidence" value="ECO:0007669"/>
    <property type="project" value="UniProtKB-EC"/>
</dbReference>
<evidence type="ECO:0000313" key="16">
    <source>
        <dbReference type="EMBL" id="KAG0653332.1"/>
    </source>
</evidence>
<dbReference type="InterPro" id="IPR034291">
    <property type="entry name" value="TMP_synthase"/>
</dbReference>
<comment type="pathway">
    <text evidence="4">Cofactor biosynthesis; thiamine diphosphate biosynthesis; thiamine phosphate from 4-amino-2-methyl-5-diphosphomethylpyrimidine and 4-methyl-5-(2-phosphoethyl)-thiazole: step 1/1.</text>
</comment>
<dbReference type="GO" id="GO:0005737">
    <property type="term" value="C:cytoplasm"/>
    <property type="evidence" value="ECO:0007669"/>
    <property type="project" value="TreeGrafter"/>
</dbReference>
<dbReference type="Pfam" id="PF02581">
    <property type="entry name" value="TMP-TENI"/>
    <property type="match status" value="1"/>
</dbReference>
<dbReference type="Proteomes" id="UP000777482">
    <property type="component" value="Unassembled WGS sequence"/>
</dbReference>
<evidence type="ECO:0000256" key="5">
    <source>
        <dbReference type="ARBA" id="ARBA00022679"/>
    </source>
</evidence>
<evidence type="ECO:0000256" key="6">
    <source>
        <dbReference type="ARBA" id="ARBA00022723"/>
    </source>
</evidence>
<dbReference type="GO" id="GO:0000287">
    <property type="term" value="F:magnesium ion binding"/>
    <property type="evidence" value="ECO:0007669"/>
    <property type="project" value="InterPro"/>
</dbReference>
<keyword evidence="11" id="KW-0784">Thiamine biosynthesis</keyword>
<evidence type="ECO:0000256" key="4">
    <source>
        <dbReference type="ARBA" id="ARBA00005165"/>
    </source>
</evidence>
<evidence type="ECO:0000313" key="17">
    <source>
        <dbReference type="Proteomes" id="UP000777482"/>
    </source>
</evidence>
<sequence>MPRPTVDYSLYYVTGRALLPSSSDPDFYLEHLELALKGGVTVVQIREKDVDGGEFYEVARRSKLVCDRYNVPLFINDRLDIALLLDCHLHVGQSDLPYPLARSLLGPDRLLGVSVNTPAEMQEILDQPKGTVDYVGIGPCFGTQTKKNLNPIVGPRGVRDVLHVLGESEIKAVVIGGITPETIPNVLAQTPAPLPSSTASSPPRYRSLDGLAVVSVIAASETPDVAAQNLRHLFDQRPDFAKPTSQLAAEDIIHMAAGLVGLLRSEDKKPLVHHITNTVVQNDCANLTLALAASPIMSASPIEAPSLSKLISCLLLNLGTITEPVLEAQKIAGKAANEGRKPVVFDPVGVGATSYRKKSAGDLLNACHVSIIKGNAGEIGALAGLSEVQSRGVDSVGKGFKDPATVVRTLAAREKVIVAMSGEVDYVSDGTSTFAIENGSDWQGKITGSGCMASSAVAVFAGLAHESGNLVATIAGLVAINVAAELAAARSSVQGPNTFRSALIDECYNLSAEDVLKCAKVRRV</sequence>
<comment type="catalytic activity">
    <reaction evidence="14">
        <text>2-[(2R,5Z)-2-carboxy-4-methylthiazol-5(2H)-ylidene]ethyl phosphate + 4-amino-2-methyl-5-(diphosphooxymethyl)pyrimidine + 2 H(+) = thiamine phosphate + CO2 + diphosphate</text>
        <dbReference type="Rhea" id="RHEA:47844"/>
        <dbReference type="ChEBI" id="CHEBI:15378"/>
        <dbReference type="ChEBI" id="CHEBI:16526"/>
        <dbReference type="ChEBI" id="CHEBI:33019"/>
        <dbReference type="ChEBI" id="CHEBI:37575"/>
        <dbReference type="ChEBI" id="CHEBI:57841"/>
        <dbReference type="ChEBI" id="CHEBI:62899"/>
        <dbReference type="EC" id="2.5.1.3"/>
    </reaction>
</comment>